<sequence length="331" mass="37423">MTVKYTLSLLSLSILSTSAFASSPCEKFQGDAINFLVNNESIAHVPVDRKSFVEAGYIIGSELTKKFNRICLPENLVIYTFSKSKLSNPSSSFSIPKGTVSEFSQESAKNIKALSFHNDVEGVLRWENSKIIEQGQLARYLNPFTDNVELFSSKTNGYMEYFPINGESDNNWQLISQEKTVEPHVVLNMGEKQTEAERRAKEARVPDAEITEEIIDSTAYKKFVLVNGREGSGSNYGFTVKVELEKLSGKELISENFYEYHITSEWGNYHLDPRPINYMSYPQSDKNTKYKFTVRSNARASIGDVIQIVGQLKYSDGSVYQIRTNKITLAR</sequence>
<dbReference type="OrthoDB" id="8610050at2"/>
<feature type="signal peptide" evidence="1">
    <location>
        <begin position="1"/>
        <end position="21"/>
    </location>
</feature>
<proteinExistence type="predicted"/>
<reference evidence="3" key="1">
    <citation type="submission" date="2017-02" db="EMBL/GenBank/DDBJ databases">
        <authorList>
            <person name="Varghese N."/>
            <person name="Submissions S."/>
        </authorList>
    </citation>
    <scope>NUCLEOTIDE SEQUENCE [LARGE SCALE GENOMIC DNA]</scope>
    <source>
        <strain evidence="3">DSM 22720</strain>
    </source>
</reference>
<name>A0A1T4W5M7_9GAMM</name>
<keyword evidence="3" id="KW-1185">Reference proteome</keyword>
<evidence type="ECO:0000313" key="3">
    <source>
        <dbReference type="Proteomes" id="UP000190162"/>
    </source>
</evidence>
<evidence type="ECO:0000313" key="2">
    <source>
        <dbReference type="EMBL" id="SKA72572.1"/>
    </source>
</evidence>
<evidence type="ECO:0000256" key="1">
    <source>
        <dbReference type="SAM" id="SignalP"/>
    </source>
</evidence>
<dbReference type="AlphaFoldDB" id="A0A1T4W5M7"/>
<gene>
    <name evidence="2" type="ORF">SAMN02745132_04766</name>
</gene>
<accession>A0A1T4W5M7</accession>
<keyword evidence="1" id="KW-0732">Signal</keyword>
<feature type="chain" id="PRO_5012029738" evidence="1">
    <location>
        <begin position="22"/>
        <end position="331"/>
    </location>
</feature>
<dbReference type="EMBL" id="FUXU01000161">
    <property type="protein sequence ID" value="SKA72572.1"/>
    <property type="molecule type" value="Genomic_DNA"/>
</dbReference>
<protein>
    <submittedName>
        <fullName evidence="2">Uncharacterized protein</fullName>
    </submittedName>
</protein>
<dbReference type="Gene3D" id="3.30.160.280">
    <property type="match status" value="1"/>
</dbReference>
<organism evidence="2 3">
    <name type="scientific">Enterovibrio nigricans DSM 22720</name>
    <dbReference type="NCBI Taxonomy" id="1121868"/>
    <lineage>
        <taxon>Bacteria</taxon>
        <taxon>Pseudomonadati</taxon>
        <taxon>Pseudomonadota</taxon>
        <taxon>Gammaproteobacteria</taxon>
        <taxon>Vibrionales</taxon>
        <taxon>Vibrionaceae</taxon>
        <taxon>Enterovibrio</taxon>
    </lineage>
</organism>
<dbReference type="RefSeq" id="WP_078754740.1">
    <property type="nucleotide sequence ID" value="NZ_FUXU01000161.1"/>
</dbReference>
<dbReference type="Proteomes" id="UP000190162">
    <property type="component" value="Unassembled WGS sequence"/>
</dbReference>